<dbReference type="WBParaSite" id="MBELARI_LOCUS19933">
    <property type="protein sequence ID" value="MBELARI_LOCUS19933"/>
    <property type="gene ID" value="MBELARI_LOCUS19933"/>
</dbReference>
<evidence type="ECO:0000313" key="1">
    <source>
        <dbReference type="Proteomes" id="UP000887575"/>
    </source>
</evidence>
<accession>A0AAF3F0F0</accession>
<reference evidence="2" key="1">
    <citation type="submission" date="2024-02" db="UniProtKB">
        <authorList>
            <consortium name="WormBaseParasite"/>
        </authorList>
    </citation>
    <scope>IDENTIFICATION</scope>
</reference>
<evidence type="ECO:0000313" key="2">
    <source>
        <dbReference type="WBParaSite" id="MBELARI_LOCUS19933"/>
    </source>
</evidence>
<dbReference type="AlphaFoldDB" id="A0AAF3F0F0"/>
<proteinExistence type="predicted"/>
<name>A0AAF3F0F0_9BILA</name>
<sequence length="124" mass="13605">MLKIKNLETNTTKCFQLPADPLLSPVPACLTTDSLNQNAQGCVIRRMECDSDFVDFGSMVEFDYDSSKQVRNGKFDVVVVLTCNGTGDGWVFTPNRPETDWGSNTTVVHVAQCFGPTCQNTGDC</sequence>
<organism evidence="1 2">
    <name type="scientific">Mesorhabditis belari</name>
    <dbReference type="NCBI Taxonomy" id="2138241"/>
    <lineage>
        <taxon>Eukaryota</taxon>
        <taxon>Metazoa</taxon>
        <taxon>Ecdysozoa</taxon>
        <taxon>Nematoda</taxon>
        <taxon>Chromadorea</taxon>
        <taxon>Rhabditida</taxon>
        <taxon>Rhabditina</taxon>
        <taxon>Rhabditomorpha</taxon>
        <taxon>Rhabditoidea</taxon>
        <taxon>Rhabditidae</taxon>
        <taxon>Mesorhabditinae</taxon>
        <taxon>Mesorhabditis</taxon>
    </lineage>
</organism>
<protein>
    <submittedName>
        <fullName evidence="2">Uncharacterized protein</fullName>
    </submittedName>
</protein>
<dbReference type="Proteomes" id="UP000887575">
    <property type="component" value="Unassembled WGS sequence"/>
</dbReference>
<keyword evidence="1" id="KW-1185">Reference proteome</keyword>